<evidence type="ECO:0000313" key="2">
    <source>
        <dbReference type="EMBL" id="PHT42566.1"/>
    </source>
</evidence>
<dbReference type="OrthoDB" id="1808937at2759"/>
<feature type="domain" description="Plastid division protein CDP1-like 2nd alpha solenoid" evidence="1">
    <location>
        <begin position="52"/>
        <end position="122"/>
    </location>
</feature>
<reference evidence="2 3" key="1">
    <citation type="journal article" date="2017" name="Genome Biol.">
        <title>New reference genome sequences of hot pepper reveal the massive evolution of plant disease-resistance genes by retroduplication.</title>
        <authorList>
            <person name="Kim S."/>
            <person name="Park J."/>
            <person name="Yeom S.I."/>
            <person name="Kim Y.M."/>
            <person name="Seo E."/>
            <person name="Kim K.T."/>
            <person name="Kim M.S."/>
            <person name="Lee J.M."/>
            <person name="Cheong K."/>
            <person name="Shin H.S."/>
            <person name="Kim S.B."/>
            <person name="Han K."/>
            <person name="Lee J."/>
            <person name="Park M."/>
            <person name="Lee H.A."/>
            <person name="Lee H.Y."/>
            <person name="Lee Y."/>
            <person name="Oh S."/>
            <person name="Lee J.H."/>
            <person name="Choi E."/>
            <person name="Choi E."/>
            <person name="Lee S.E."/>
            <person name="Jeon J."/>
            <person name="Kim H."/>
            <person name="Choi G."/>
            <person name="Song H."/>
            <person name="Lee J."/>
            <person name="Lee S.C."/>
            <person name="Kwon J.K."/>
            <person name="Lee H.Y."/>
            <person name="Koo N."/>
            <person name="Hong Y."/>
            <person name="Kim R.W."/>
            <person name="Kang W.H."/>
            <person name="Huh J.H."/>
            <person name="Kang B.C."/>
            <person name="Yang T.J."/>
            <person name="Lee Y.H."/>
            <person name="Bennetzen J.L."/>
            <person name="Choi D."/>
        </authorList>
    </citation>
    <scope>NUCLEOTIDE SEQUENCE [LARGE SCALE GENOMIC DNA]</scope>
    <source>
        <strain evidence="3">cv. PBC81</strain>
    </source>
</reference>
<dbReference type="InterPro" id="IPR057137">
    <property type="entry name" value="CDP1-like_a_solenoid_2"/>
</dbReference>
<dbReference type="Proteomes" id="UP000224567">
    <property type="component" value="Unassembled WGS sequence"/>
</dbReference>
<reference evidence="3" key="2">
    <citation type="journal article" date="2017" name="J. Anim. Genet.">
        <title>Multiple reference genome sequences of hot pepper reveal the massive evolution of plant disease resistance genes by retroduplication.</title>
        <authorList>
            <person name="Kim S."/>
            <person name="Park J."/>
            <person name="Yeom S.-I."/>
            <person name="Kim Y.-M."/>
            <person name="Seo E."/>
            <person name="Kim K.-T."/>
            <person name="Kim M.-S."/>
            <person name="Lee J.M."/>
            <person name="Cheong K."/>
            <person name="Shin H.-S."/>
            <person name="Kim S.-B."/>
            <person name="Han K."/>
            <person name="Lee J."/>
            <person name="Park M."/>
            <person name="Lee H.-A."/>
            <person name="Lee H.-Y."/>
            <person name="Lee Y."/>
            <person name="Oh S."/>
            <person name="Lee J.H."/>
            <person name="Choi E."/>
            <person name="Choi E."/>
            <person name="Lee S.E."/>
            <person name="Jeon J."/>
            <person name="Kim H."/>
            <person name="Choi G."/>
            <person name="Song H."/>
            <person name="Lee J."/>
            <person name="Lee S.-C."/>
            <person name="Kwon J.-K."/>
            <person name="Lee H.-Y."/>
            <person name="Koo N."/>
            <person name="Hong Y."/>
            <person name="Kim R.W."/>
            <person name="Kang W.-H."/>
            <person name="Huh J.H."/>
            <person name="Kang B.-C."/>
            <person name="Yang T.-J."/>
            <person name="Lee Y.-H."/>
            <person name="Bennetzen J.L."/>
            <person name="Choi D."/>
        </authorList>
    </citation>
    <scope>NUCLEOTIDE SEQUENCE [LARGE SCALE GENOMIC DNA]</scope>
    <source>
        <strain evidence="3">cv. PBC81</strain>
    </source>
</reference>
<evidence type="ECO:0000259" key="1">
    <source>
        <dbReference type="Pfam" id="PF23468"/>
    </source>
</evidence>
<dbReference type="AlphaFoldDB" id="A0A2G2WBD2"/>
<name>A0A2G2WBD2_CAPBA</name>
<dbReference type="EMBL" id="MLFT02000007">
    <property type="protein sequence ID" value="PHT42566.1"/>
    <property type="molecule type" value="Genomic_DNA"/>
</dbReference>
<comment type="caution">
    <text evidence="2">The sequence shown here is derived from an EMBL/GenBank/DDBJ whole genome shotgun (WGS) entry which is preliminary data.</text>
</comment>
<dbReference type="GO" id="GO:0009706">
    <property type="term" value="C:chloroplast inner membrane"/>
    <property type="evidence" value="ECO:0007669"/>
    <property type="project" value="TreeGrafter"/>
</dbReference>
<protein>
    <recommendedName>
        <fullName evidence="1">Plastid division protein CDP1-like 2nd alpha solenoid domain-containing protein</fullName>
    </recommendedName>
</protein>
<dbReference type="GO" id="GO:0010020">
    <property type="term" value="P:chloroplast fission"/>
    <property type="evidence" value="ECO:0007669"/>
    <property type="project" value="TreeGrafter"/>
</dbReference>
<dbReference type="PANTHER" id="PTHR33925">
    <property type="entry name" value="PLASTID DIVISION PROTEIN CDP1, CHLOROPLASTIC-RELATED"/>
    <property type="match status" value="1"/>
</dbReference>
<sequence>MLLFMNVGTEKLGSSHAFVICTNDPQKYFMHAFSGNAKGISYAFCFLALFAIQEHLKDDKENDLHSKLCKLLDPWLMEVIFPKSGETEDIIFKFGDYYDDPTILRYLKRLEGADIARIRAEAIAMLDSVKASAIQAL</sequence>
<keyword evidence="3" id="KW-1185">Reference proteome</keyword>
<evidence type="ECO:0000313" key="3">
    <source>
        <dbReference type="Proteomes" id="UP000224567"/>
    </source>
</evidence>
<gene>
    <name evidence="2" type="ORF">CQW23_16591</name>
</gene>
<dbReference type="PANTHER" id="PTHR33925:SF1">
    <property type="entry name" value="PROTEIN ACCUMULATION AND REPLICATION OF CHLOROPLASTS 6, CHLOROPLASTIC"/>
    <property type="match status" value="1"/>
</dbReference>
<dbReference type="STRING" id="33114.A0A2G2WBD2"/>
<organism evidence="2 3">
    <name type="scientific">Capsicum baccatum</name>
    <name type="common">Peruvian pepper</name>
    <dbReference type="NCBI Taxonomy" id="33114"/>
    <lineage>
        <taxon>Eukaryota</taxon>
        <taxon>Viridiplantae</taxon>
        <taxon>Streptophyta</taxon>
        <taxon>Embryophyta</taxon>
        <taxon>Tracheophyta</taxon>
        <taxon>Spermatophyta</taxon>
        <taxon>Magnoliopsida</taxon>
        <taxon>eudicotyledons</taxon>
        <taxon>Gunneridae</taxon>
        <taxon>Pentapetalae</taxon>
        <taxon>asterids</taxon>
        <taxon>lamiids</taxon>
        <taxon>Solanales</taxon>
        <taxon>Solanaceae</taxon>
        <taxon>Solanoideae</taxon>
        <taxon>Capsiceae</taxon>
        <taxon>Capsicum</taxon>
    </lineage>
</organism>
<dbReference type="InterPro" id="IPR044685">
    <property type="entry name" value="CPD1-like"/>
</dbReference>
<dbReference type="Pfam" id="PF23468">
    <property type="entry name" value="ARC6"/>
    <property type="match status" value="1"/>
</dbReference>
<accession>A0A2G2WBD2</accession>
<proteinExistence type="predicted"/>